<evidence type="ECO:0000313" key="3">
    <source>
        <dbReference type="Proteomes" id="UP001146351"/>
    </source>
</evidence>
<reference evidence="2" key="2">
    <citation type="journal article" date="2023" name="IMA Fungus">
        <title>Comparative genomic study of the Penicillium genus elucidates a diverse pangenome and 15 lateral gene transfer events.</title>
        <authorList>
            <person name="Petersen C."/>
            <person name="Sorensen T."/>
            <person name="Nielsen M.R."/>
            <person name="Sondergaard T.E."/>
            <person name="Sorensen J.L."/>
            <person name="Fitzpatrick D.A."/>
            <person name="Frisvad J.C."/>
            <person name="Nielsen K.L."/>
        </authorList>
    </citation>
    <scope>NUCLEOTIDE SEQUENCE</scope>
    <source>
        <strain evidence="2">IBT 21917</strain>
    </source>
</reference>
<evidence type="ECO:0000313" key="2">
    <source>
        <dbReference type="EMBL" id="KAJ5172834.1"/>
    </source>
</evidence>
<name>A0A9W9IBJ6_9EURO</name>
<feature type="transmembrane region" description="Helical" evidence="1">
    <location>
        <begin position="187"/>
        <end position="209"/>
    </location>
</feature>
<dbReference type="Proteomes" id="UP001146351">
    <property type="component" value="Unassembled WGS sequence"/>
</dbReference>
<reference evidence="2" key="1">
    <citation type="submission" date="2022-11" db="EMBL/GenBank/DDBJ databases">
        <authorList>
            <person name="Petersen C."/>
        </authorList>
    </citation>
    <scope>NUCLEOTIDE SEQUENCE</scope>
    <source>
        <strain evidence="2">IBT 21917</strain>
    </source>
</reference>
<keyword evidence="3" id="KW-1185">Reference proteome</keyword>
<keyword evidence="1" id="KW-1133">Transmembrane helix</keyword>
<gene>
    <name evidence="2" type="ORF">N7492_005427</name>
</gene>
<dbReference type="OrthoDB" id="3177213at2759"/>
<dbReference type="Pfam" id="PF06772">
    <property type="entry name" value="LtrA"/>
    <property type="match status" value="1"/>
</dbReference>
<feature type="transmembrane region" description="Helical" evidence="1">
    <location>
        <begin position="252"/>
        <end position="273"/>
    </location>
</feature>
<feature type="transmembrane region" description="Helical" evidence="1">
    <location>
        <begin position="221"/>
        <end position="240"/>
    </location>
</feature>
<dbReference type="PANTHER" id="PTHR42101">
    <property type="entry name" value="CHROMOSOME 16, WHOLE GENOME SHOTGUN SEQUENCE"/>
    <property type="match status" value="1"/>
</dbReference>
<accession>A0A9W9IBJ6</accession>
<keyword evidence="1" id="KW-0472">Membrane</keyword>
<keyword evidence="1" id="KW-0812">Transmembrane</keyword>
<evidence type="ECO:0008006" key="4">
    <source>
        <dbReference type="Google" id="ProtNLM"/>
    </source>
</evidence>
<dbReference type="EMBL" id="JAPQKO010000003">
    <property type="protein sequence ID" value="KAJ5172834.1"/>
    <property type="molecule type" value="Genomic_DNA"/>
</dbReference>
<feature type="transmembrane region" description="Helical" evidence="1">
    <location>
        <begin position="63"/>
        <end position="84"/>
    </location>
</feature>
<organism evidence="2 3">
    <name type="scientific">Penicillium capsulatum</name>
    <dbReference type="NCBI Taxonomy" id="69766"/>
    <lineage>
        <taxon>Eukaryota</taxon>
        <taxon>Fungi</taxon>
        <taxon>Dikarya</taxon>
        <taxon>Ascomycota</taxon>
        <taxon>Pezizomycotina</taxon>
        <taxon>Eurotiomycetes</taxon>
        <taxon>Eurotiomycetidae</taxon>
        <taxon>Eurotiales</taxon>
        <taxon>Aspergillaceae</taxon>
        <taxon>Penicillium</taxon>
    </lineage>
</organism>
<proteinExistence type="predicted"/>
<dbReference type="AlphaFoldDB" id="A0A9W9IBJ6"/>
<feature type="transmembrane region" description="Helical" evidence="1">
    <location>
        <begin position="161"/>
        <end position="181"/>
    </location>
</feature>
<feature type="transmembrane region" description="Helical" evidence="1">
    <location>
        <begin position="96"/>
        <end position="116"/>
    </location>
</feature>
<protein>
    <recommendedName>
        <fullName evidence="4">Low temperature requirement A</fullName>
    </recommendedName>
</protein>
<comment type="caution">
    <text evidence="2">The sequence shown here is derived from an EMBL/GenBank/DDBJ whole genome shotgun (WGS) entry which is preliminary data.</text>
</comment>
<evidence type="ECO:0000256" key="1">
    <source>
        <dbReference type="SAM" id="Phobius"/>
    </source>
</evidence>
<dbReference type="InterPro" id="IPR010640">
    <property type="entry name" value="Low_temperature_requirement_A"/>
</dbReference>
<dbReference type="PANTHER" id="PTHR42101:SF1">
    <property type="entry name" value="LOW TEMPERATURE REQUIREMENT A"/>
    <property type="match status" value="1"/>
</dbReference>
<sequence length="445" mass="50386">MKVNSKSTNSEYSIAAQDEKITDTPEFQHYEETSNLQLFYDLFFVANLTSFTNAHEINSTHKLASYIGFFCILWFSWAQVTLYDVRFATDSFIERVAHACHFGAMVGFAIVGPQFMLEHNGWGALQQLSVVLAVDRFVLACQYASTLTFTWKHRSTRAPMIIIIASLIIAMAIYLGVSFAYFRHEHYHAYIAWYIIAVLEVGVNLGVAAGWEAMSFKKTQIVERMSCLTLIILGEGIIGLTRTIVKVENFDATFTAADIGGIISAVMLLYFVYQLYFDNLRRDHFGPIRQQAWSMCHFPFHVSLALMMEGINQMILTPHIHRDFTRLFDQVSGSRGVEGFGAADVAHKLNDTAHYVFEHFPFTVETYVEVSEDIKELSHLSGGHGKHEEIVSKAVTVFISLMKTCAEGFGFEAPEEMEVKTWSDVLKWSDSIDELSNLSFGKLPR</sequence>